<comment type="caution">
    <text evidence="1">The sequence shown here is derived from an EMBL/GenBank/DDBJ whole genome shotgun (WGS) entry which is preliminary data.</text>
</comment>
<accession>A0ACC3Z9K0</accession>
<protein>
    <submittedName>
        <fullName evidence="1">Phosphoglycerate mutase family domain protein</fullName>
    </submittedName>
</protein>
<dbReference type="Proteomes" id="UP000805649">
    <property type="component" value="Unassembled WGS sequence"/>
</dbReference>
<keyword evidence="2" id="KW-1185">Reference proteome</keyword>
<name>A0ACC3Z9K0_COLTU</name>
<evidence type="ECO:0000313" key="2">
    <source>
        <dbReference type="Proteomes" id="UP000805649"/>
    </source>
</evidence>
<evidence type="ECO:0000313" key="1">
    <source>
        <dbReference type="EMBL" id="KAL0940771.1"/>
    </source>
</evidence>
<proteinExistence type="predicted"/>
<sequence>MAKPRLIILIRHAQSEGNKNREIHQTIPDHRVKLTQDGWQQAYDAGRRLRKLLRADDTLHFFTSPYRRTRETTEGILSTLTSDDEDPSPFKRSNIKVYEEPRLREQDFGNFQPCSAEMERMWQERADYGHFFYRIPNGESAADAYDRVSGFNESLWRQFGEDDFASVCVLVTHGLMSRVFLMKWYHFTVEYFEDLRNVNHCEFLIMRKQEESSKYLLENKLRTWSELRKERAQLKDKDEKGKSEVEGNQERPTKDVKASSLLERSKTFIVTRRWGGCPNGCNHKSHYQKREDLEALRQRDESAANGNGITNGHSRHQSPAPGRRPKRCDQSYSSDEDNGNRPPQIDVTRSRQEVVSSPDGTPSFISAEDRLRSMISPHLYVGRDFGGTFSGQTSIAGSDTDSSEEEGHRPQIASITTKVKIATITAMDSNGINGTNGSINGVVNANTNGGTAPSNNGNESLDKDGMRRGARANRLGDAHSSDLGSEVDEDDLARAEKADKSIEGSVY</sequence>
<organism evidence="1 2">
    <name type="scientific">Colletotrichum truncatum</name>
    <name type="common">Anthracnose fungus</name>
    <name type="synonym">Colletotrichum capsici</name>
    <dbReference type="NCBI Taxonomy" id="5467"/>
    <lineage>
        <taxon>Eukaryota</taxon>
        <taxon>Fungi</taxon>
        <taxon>Dikarya</taxon>
        <taxon>Ascomycota</taxon>
        <taxon>Pezizomycotina</taxon>
        <taxon>Sordariomycetes</taxon>
        <taxon>Hypocreomycetidae</taxon>
        <taxon>Glomerellales</taxon>
        <taxon>Glomerellaceae</taxon>
        <taxon>Colletotrichum</taxon>
        <taxon>Colletotrichum truncatum species complex</taxon>
    </lineage>
</organism>
<dbReference type="EMBL" id="VUJX02000002">
    <property type="protein sequence ID" value="KAL0940771.1"/>
    <property type="molecule type" value="Genomic_DNA"/>
</dbReference>
<gene>
    <name evidence="1" type="ORF">CTRU02_203534</name>
</gene>
<reference evidence="1 2" key="1">
    <citation type="journal article" date="2020" name="Phytopathology">
        <title>Genome Sequence Resources of Colletotrichum truncatum, C. plurivorum, C. musicola, and C. sojae: Four Species Pathogenic to Soybean (Glycine max).</title>
        <authorList>
            <person name="Rogerio F."/>
            <person name="Boufleur T.R."/>
            <person name="Ciampi-Guillardi M."/>
            <person name="Sukno S.A."/>
            <person name="Thon M.R."/>
            <person name="Massola Junior N.S."/>
            <person name="Baroncelli R."/>
        </authorList>
    </citation>
    <scope>NUCLEOTIDE SEQUENCE [LARGE SCALE GENOMIC DNA]</scope>
    <source>
        <strain evidence="1 2">CMES1059</strain>
    </source>
</reference>